<feature type="transmembrane region" description="Helical" evidence="2">
    <location>
        <begin position="43"/>
        <end position="63"/>
    </location>
</feature>
<dbReference type="PANTHER" id="PTHR28228:SF1">
    <property type="entry name" value="SECRETORY COMPONENT PROTEIN SHR3"/>
    <property type="match status" value="1"/>
</dbReference>
<feature type="transmembrane region" description="Helical" evidence="2">
    <location>
        <begin position="98"/>
        <end position="117"/>
    </location>
</feature>
<protein>
    <recommendedName>
        <fullName evidence="5">Secretory component protein shr3</fullName>
    </recommendedName>
</protein>
<evidence type="ECO:0000256" key="2">
    <source>
        <dbReference type="SAM" id="Phobius"/>
    </source>
</evidence>
<accession>A0A4C2E677</accession>
<name>A0A4C2E677_9SACH</name>
<dbReference type="EMBL" id="BIMX01000006">
    <property type="protein sequence ID" value="GCE98826.1"/>
    <property type="molecule type" value="Genomic_DNA"/>
</dbReference>
<dbReference type="PANTHER" id="PTHR28228">
    <property type="entry name" value="SECRETORY COMPONENT PROTEIN SHR3"/>
    <property type="match status" value="1"/>
</dbReference>
<evidence type="ECO:0000313" key="3">
    <source>
        <dbReference type="EMBL" id="GCE98826.1"/>
    </source>
</evidence>
<organism evidence="3 4">
    <name type="scientific">Zygosaccharomyces mellis</name>
    <dbReference type="NCBI Taxonomy" id="42258"/>
    <lineage>
        <taxon>Eukaryota</taxon>
        <taxon>Fungi</taxon>
        <taxon>Dikarya</taxon>
        <taxon>Ascomycota</taxon>
        <taxon>Saccharomycotina</taxon>
        <taxon>Saccharomycetes</taxon>
        <taxon>Saccharomycetales</taxon>
        <taxon>Saccharomycetaceae</taxon>
        <taxon>Zygosaccharomyces</taxon>
    </lineage>
</organism>
<proteinExistence type="predicted"/>
<feature type="transmembrane region" description="Helical" evidence="2">
    <location>
        <begin position="168"/>
        <end position="195"/>
    </location>
</feature>
<gene>
    <name evidence="3" type="ORF">ZYGM_004424</name>
</gene>
<dbReference type="Pfam" id="PF08229">
    <property type="entry name" value="SHR3_chaperone"/>
    <property type="match status" value="1"/>
</dbReference>
<dbReference type="Proteomes" id="UP000301737">
    <property type="component" value="Unassembled WGS sequence"/>
</dbReference>
<dbReference type="OrthoDB" id="5229808at2759"/>
<dbReference type="AlphaFoldDB" id="A0A4C2E677"/>
<evidence type="ECO:0008006" key="5">
    <source>
        <dbReference type="Google" id="ProtNLM"/>
    </source>
</evidence>
<reference evidence="3 4" key="1">
    <citation type="submission" date="2019-01" db="EMBL/GenBank/DDBJ databases">
        <title>Draft Genome Sequencing of Zygosaccharomyces mellis Ca-7.</title>
        <authorList>
            <person name="Shiwa Y."/>
            <person name="Kanesaki Y."/>
            <person name="Ishige T."/>
            <person name="Mura K."/>
            <person name="Hori T."/>
            <person name="Tamura T."/>
        </authorList>
    </citation>
    <scope>NUCLEOTIDE SEQUENCE [LARGE SCALE GENOMIC DNA]</scope>
    <source>
        <strain evidence="3 4">Ca-7</strain>
    </source>
</reference>
<dbReference type="GO" id="GO:0006888">
    <property type="term" value="P:endoplasmic reticulum to Golgi vesicle-mediated transport"/>
    <property type="evidence" value="ECO:0007669"/>
    <property type="project" value="TreeGrafter"/>
</dbReference>
<dbReference type="InterPro" id="IPR013248">
    <property type="entry name" value="Psh3/Shr3"/>
</dbReference>
<evidence type="ECO:0000313" key="4">
    <source>
        <dbReference type="Proteomes" id="UP000301737"/>
    </source>
</evidence>
<dbReference type="SMART" id="SM00786">
    <property type="entry name" value="SHR3_chaperone"/>
    <property type="match status" value="1"/>
</dbReference>
<keyword evidence="2" id="KW-0812">Transmembrane</keyword>
<evidence type="ECO:0000256" key="1">
    <source>
        <dbReference type="SAM" id="MobiDB-lite"/>
    </source>
</evidence>
<feature type="compositionally biased region" description="Basic and acidic residues" evidence="1">
    <location>
        <begin position="258"/>
        <end position="269"/>
    </location>
</feature>
<feature type="compositionally biased region" description="Polar residues" evidence="1">
    <location>
        <begin position="225"/>
        <end position="240"/>
    </location>
</feature>
<dbReference type="GO" id="GO:0051082">
    <property type="term" value="F:unfolded protein binding"/>
    <property type="evidence" value="ECO:0007669"/>
    <property type="project" value="TreeGrafter"/>
</dbReference>
<dbReference type="GO" id="GO:0005789">
    <property type="term" value="C:endoplasmic reticulum membrane"/>
    <property type="evidence" value="ECO:0007669"/>
    <property type="project" value="TreeGrafter"/>
</dbReference>
<keyword evidence="2" id="KW-1133">Transmembrane helix</keyword>
<feature type="transmembrane region" description="Helical" evidence="2">
    <location>
        <begin position="129"/>
        <end position="148"/>
    </location>
</feature>
<comment type="caution">
    <text evidence="3">The sequence shown here is derived from an EMBL/GenBank/DDBJ whole genome shotgun (WGS) entry which is preliminary data.</text>
</comment>
<sequence>MFKAGSTEKFASLKNGAVATTTCYSTVAIGRSAEENMFTYSDACTVGMGLILCATSFIIGVFYTNQAYDYRILFDQRSTQTDFEDALKHYQVLHKTPLPVLAGLGIVAVVGLVGHLIRIYKPNPDLRNFEYGSLVLYFFGVCVCLSNIKTGIISSVTREWGDVSENQGLAVLGSSNIILILFFIGVIMLQGGLWYTRWDHQVRLKQFFEEEAQEEAAKRRKAAQTAQGTPETPSSQSQVPQEGLPGDTGKHSNGASSKRAEKVTEKAKSDPSIQEAEESYESGIKPTAQQYKADNGNEVRSRRTGGKK</sequence>
<keyword evidence="2" id="KW-0472">Membrane</keyword>
<feature type="region of interest" description="Disordered" evidence="1">
    <location>
        <begin position="215"/>
        <end position="308"/>
    </location>
</feature>
<keyword evidence="4" id="KW-1185">Reference proteome</keyword>